<dbReference type="PRINTS" id="PR00114">
    <property type="entry name" value="STPHPHTASE"/>
</dbReference>
<comment type="caution">
    <text evidence="2">The sequence shown here is derived from an EMBL/GenBank/DDBJ whole genome shotgun (WGS) entry which is preliminary data.</text>
</comment>
<protein>
    <submittedName>
        <fullName evidence="2">Metallophosphoesterase</fullName>
    </submittedName>
</protein>
<feature type="domain" description="Calcineurin-like phosphoesterase" evidence="1">
    <location>
        <begin position="132"/>
        <end position="351"/>
    </location>
</feature>
<dbReference type="EMBL" id="JAKJSC010000010">
    <property type="protein sequence ID" value="MDE5420418.1"/>
    <property type="molecule type" value="Genomic_DNA"/>
</dbReference>
<evidence type="ECO:0000313" key="3">
    <source>
        <dbReference type="Proteomes" id="UP001528920"/>
    </source>
</evidence>
<proteinExistence type="predicted"/>
<dbReference type="Proteomes" id="UP001528920">
    <property type="component" value="Unassembled WGS sequence"/>
</dbReference>
<gene>
    <name evidence="2" type="ORF">L3049_20705</name>
</gene>
<evidence type="ECO:0000259" key="1">
    <source>
        <dbReference type="Pfam" id="PF00149"/>
    </source>
</evidence>
<dbReference type="SUPFAM" id="SSF56300">
    <property type="entry name" value="Metallo-dependent phosphatases"/>
    <property type="match status" value="1"/>
</dbReference>
<dbReference type="InterPro" id="IPR029052">
    <property type="entry name" value="Metallo-depent_PP-like"/>
</dbReference>
<name>A0ABT5W0Q7_9BACT</name>
<dbReference type="Pfam" id="PF00149">
    <property type="entry name" value="Metallophos"/>
    <property type="match status" value="1"/>
</dbReference>
<evidence type="ECO:0000313" key="2">
    <source>
        <dbReference type="EMBL" id="MDE5420418.1"/>
    </source>
</evidence>
<reference evidence="2 3" key="1">
    <citation type="submission" date="2022-01" db="EMBL/GenBank/DDBJ databases">
        <title>Labilibaculum sp. nov, a marine bacterium isolated from Antarctica.</title>
        <authorList>
            <person name="Dai W."/>
        </authorList>
    </citation>
    <scope>NUCLEOTIDE SEQUENCE [LARGE SCALE GENOMIC DNA]</scope>
    <source>
        <strain evidence="2 3">DW002</strain>
    </source>
</reference>
<dbReference type="PANTHER" id="PTHR46546">
    <property type="entry name" value="SHEWANELLA-LIKE PROTEIN PHOSPHATASE 1"/>
    <property type="match status" value="1"/>
</dbReference>
<accession>A0ABT5W0Q7</accession>
<dbReference type="InterPro" id="IPR006186">
    <property type="entry name" value="Ser/Thr-sp_prot-phosphatase"/>
</dbReference>
<sequence>MYRIKFFSNKITLLFLLAILISSVEVNAQKKKERVSSGAFTSYDKIFKGNINDINLADYADGPHFFWVDSKLVKSWYVDHKQEGNTITIREKKIKVKGDSVLVKGQKGDSNRYWLRKGEYPVQESEYTGVKKLLAIGDVHGEYDVMVELLQNNGVINEDLDWSWGDGHLIFIGDIFDRGDKVTESLYLIKKLQRQAIAQKGRLHLILGNHEVMILMNDSRYAAPKYKNMCKRLMVNYPRFFAADTELGKWLRSLNSVVKINDLIFVHGGLSPDLVERGLSLKQINDDIRNSLRADNEMSHEEVMKTTYFPENPLWYRGYLMKSRSYSIINDEELDRVLSFYNAKRIFFGHTEVESIRFIHNNKVGAINVPMGYSEIKPQVLCVENDMFYRCFIDGKKEKIEL</sequence>
<dbReference type="InterPro" id="IPR004843">
    <property type="entry name" value="Calcineurin-like_PHP"/>
</dbReference>
<organism evidence="2 3">
    <name type="scientific">Paralabilibaculum antarcticum</name>
    <dbReference type="NCBI Taxonomy" id="2912572"/>
    <lineage>
        <taxon>Bacteria</taxon>
        <taxon>Pseudomonadati</taxon>
        <taxon>Bacteroidota</taxon>
        <taxon>Bacteroidia</taxon>
        <taxon>Marinilabiliales</taxon>
        <taxon>Marinifilaceae</taxon>
        <taxon>Paralabilibaculum</taxon>
    </lineage>
</organism>
<dbReference type="RefSeq" id="WP_275111748.1">
    <property type="nucleotide sequence ID" value="NZ_JAKJSC010000010.1"/>
</dbReference>
<dbReference type="PANTHER" id="PTHR46546:SF4">
    <property type="entry name" value="SHEWANELLA-LIKE PROTEIN PHOSPHATASE 1"/>
    <property type="match status" value="1"/>
</dbReference>
<dbReference type="Gene3D" id="3.60.21.10">
    <property type="match status" value="1"/>
</dbReference>
<keyword evidence="3" id="KW-1185">Reference proteome</keyword>